<dbReference type="PROSITE" id="PS50889">
    <property type="entry name" value="S4"/>
    <property type="match status" value="1"/>
</dbReference>
<dbReference type="Proteomes" id="UP000824262">
    <property type="component" value="Unassembled WGS sequence"/>
</dbReference>
<dbReference type="Pfam" id="PF17774">
    <property type="entry name" value="YlmH_RBD"/>
    <property type="match status" value="1"/>
</dbReference>
<dbReference type="EMBL" id="DVGA01000087">
    <property type="protein sequence ID" value="HIQ79221.1"/>
    <property type="molecule type" value="Genomic_DNA"/>
</dbReference>
<accession>A0A9D1CT22</accession>
<sequence length="238" mass="26178">MTKKRLSELASRAERRGIVTFSEFLTGAEQAALITLRPGPFEFDGGYPGAERRTAVFLPYEGAEWDSAVACLEAAPASQRFAGEMGHRDCLGALMSLGIRREVIGDIVPADGRLYIFCLRSIAPYIADNLTQIRRTSVRVREAEQPPEPPAPPEASQVVVASERLDALVAAVYKLSRSEAQRLFERELVLVNSLPARGGAAPVHPGDIVSVRGHGRFEYCGEARETRKGRLRVEVRIY</sequence>
<evidence type="ECO:0000256" key="1">
    <source>
        <dbReference type="PROSITE-ProRule" id="PRU00182"/>
    </source>
</evidence>
<dbReference type="Gene3D" id="3.30.1370.160">
    <property type="match status" value="1"/>
</dbReference>
<reference evidence="3" key="2">
    <citation type="journal article" date="2021" name="PeerJ">
        <title>Extensive microbial diversity within the chicken gut microbiome revealed by metagenomics and culture.</title>
        <authorList>
            <person name="Gilroy R."/>
            <person name="Ravi A."/>
            <person name="Getino M."/>
            <person name="Pursley I."/>
            <person name="Horton D.L."/>
            <person name="Alikhan N.F."/>
            <person name="Baker D."/>
            <person name="Gharbi K."/>
            <person name="Hall N."/>
            <person name="Watson M."/>
            <person name="Adriaenssens E.M."/>
            <person name="Foster-Nyarko E."/>
            <person name="Jarju S."/>
            <person name="Secka A."/>
            <person name="Antonio M."/>
            <person name="Oren A."/>
            <person name="Chaudhuri R.R."/>
            <person name="La Ragione R."/>
            <person name="Hildebrand F."/>
            <person name="Pallen M.J."/>
        </authorList>
    </citation>
    <scope>NUCLEOTIDE SEQUENCE</scope>
    <source>
        <strain evidence="3">ChiBcolR7-354</strain>
    </source>
</reference>
<dbReference type="InterPro" id="IPR040591">
    <property type="entry name" value="RqcP2_RBD"/>
</dbReference>
<dbReference type="InterPro" id="IPR002942">
    <property type="entry name" value="S4_RNA-bd"/>
</dbReference>
<dbReference type="AlphaFoldDB" id="A0A9D1CT22"/>
<evidence type="ECO:0000259" key="2">
    <source>
        <dbReference type="SMART" id="SM00363"/>
    </source>
</evidence>
<protein>
    <recommendedName>
        <fullName evidence="2">RNA-binding S4 domain-containing protein</fullName>
    </recommendedName>
</protein>
<keyword evidence="1" id="KW-0694">RNA-binding</keyword>
<dbReference type="InterPro" id="IPR036986">
    <property type="entry name" value="S4_RNA-bd_sf"/>
</dbReference>
<evidence type="ECO:0000313" key="3">
    <source>
        <dbReference type="EMBL" id="HIQ79221.1"/>
    </source>
</evidence>
<name>A0A9D1CT22_9FIRM</name>
<dbReference type="CDD" id="cd00165">
    <property type="entry name" value="S4"/>
    <property type="match status" value="1"/>
</dbReference>
<dbReference type="InterPro" id="IPR012677">
    <property type="entry name" value="Nucleotide-bd_a/b_plait_sf"/>
</dbReference>
<evidence type="ECO:0000313" key="4">
    <source>
        <dbReference type="Proteomes" id="UP000824262"/>
    </source>
</evidence>
<dbReference type="Gene3D" id="3.30.70.330">
    <property type="match status" value="1"/>
</dbReference>
<feature type="domain" description="RNA-binding S4" evidence="2">
    <location>
        <begin position="163"/>
        <end position="220"/>
    </location>
</feature>
<dbReference type="SMART" id="SM00363">
    <property type="entry name" value="S4"/>
    <property type="match status" value="1"/>
</dbReference>
<proteinExistence type="predicted"/>
<gene>
    <name evidence="3" type="ORF">IAB77_08180</name>
</gene>
<dbReference type="Gene3D" id="3.10.290.10">
    <property type="entry name" value="RNA-binding S4 domain"/>
    <property type="match status" value="1"/>
</dbReference>
<organism evidence="3 4">
    <name type="scientific">Candidatus Scatomorpha intestinavium</name>
    <dbReference type="NCBI Taxonomy" id="2840922"/>
    <lineage>
        <taxon>Bacteria</taxon>
        <taxon>Bacillati</taxon>
        <taxon>Bacillota</taxon>
        <taxon>Clostridia</taxon>
        <taxon>Eubacteriales</taxon>
        <taxon>Candidatus Scatomorpha</taxon>
    </lineage>
</organism>
<comment type="caution">
    <text evidence="3">The sequence shown here is derived from an EMBL/GenBank/DDBJ whole genome shotgun (WGS) entry which is preliminary data.</text>
</comment>
<dbReference type="SUPFAM" id="SSF55174">
    <property type="entry name" value="Alpha-L RNA-binding motif"/>
    <property type="match status" value="1"/>
</dbReference>
<dbReference type="GO" id="GO:0003723">
    <property type="term" value="F:RNA binding"/>
    <property type="evidence" value="ECO:0007669"/>
    <property type="project" value="UniProtKB-KW"/>
</dbReference>
<reference evidence="3" key="1">
    <citation type="submission" date="2020-10" db="EMBL/GenBank/DDBJ databases">
        <authorList>
            <person name="Gilroy R."/>
        </authorList>
    </citation>
    <scope>NUCLEOTIDE SEQUENCE</scope>
    <source>
        <strain evidence="3">ChiBcolR7-354</strain>
    </source>
</reference>